<evidence type="ECO:0000256" key="1">
    <source>
        <dbReference type="SAM" id="Phobius"/>
    </source>
</evidence>
<accession>A0ABT1HJD7</accession>
<organism evidence="2 3">
    <name type="scientific">Williamsia maris</name>
    <dbReference type="NCBI Taxonomy" id="72806"/>
    <lineage>
        <taxon>Bacteria</taxon>
        <taxon>Bacillati</taxon>
        <taxon>Actinomycetota</taxon>
        <taxon>Actinomycetes</taxon>
        <taxon>Mycobacteriales</taxon>
        <taxon>Nocardiaceae</taxon>
        <taxon>Williamsia</taxon>
    </lineage>
</organism>
<comment type="caution">
    <text evidence="2">The sequence shown here is derived from an EMBL/GenBank/DDBJ whole genome shotgun (WGS) entry which is preliminary data.</text>
</comment>
<dbReference type="Proteomes" id="UP001206895">
    <property type="component" value="Unassembled WGS sequence"/>
</dbReference>
<reference evidence="2 3" key="1">
    <citation type="submission" date="2022-06" db="EMBL/GenBank/DDBJ databases">
        <title>Genomic Encyclopedia of Archaeal and Bacterial Type Strains, Phase II (KMG-II): from individual species to whole genera.</title>
        <authorList>
            <person name="Goeker M."/>
        </authorList>
    </citation>
    <scope>NUCLEOTIDE SEQUENCE [LARGE SCALE GENOMIC DNA]</scope>
    <source>
        <strain evidence="2 3">DSM 44693</strain>
    </source>
</reference>
<name>A0ABT1HJD7_9NOCA</name>
<keyword evidence="1" id="KW-1133">Transmembrane helix</keyword>
<proteinExistence type="predicted"/>
<gene>
    <name evidence="2" type="ORF">LX13_003895</name>
</gene>
<sequence>MSDSKKRRRFDGYDYFVCFIVIVVTVPAVVSAAHGHTGILDVAAFCAAALLVAYYARRFFTGRNQSK</sequence>
<keyword evidence="3" id="KW-1185">Reference proteome</keyword>
<evidence type="ECO:0000313" key="3">
    <source>
        <dbReference type="Proteomes" id="UP001206895"/>
    </source>
</evidence>
<feature type="transmembrane region" description="Helical" evidence="1">
    <location>
        <begin position="39"/>
        <end position="57"/>
    </location>
</feature>
<feature type="transmembrane region" description="Helical" evidence="1">
    <location>
        <begin position="12"/>
        <end position="33"/>
    </location>
</feature>
<protein>
    <submittedName>
        <fullName evidence="2">Uncharacterized protein</fullName>
    </submittedName>
</protein>
<dbReference type="EMBL" id="JAMTCJ010000004">
    <property type="protein sequence ID" value="MCP2178054.1"/>
    <property type="molecule type" value="Genomic_DNA"/>
</dbReference>
<dbReference type="RefSeq" id="WP_253663016.1">
    <property type="nucleotide sequence ID" value="NZ_BAAAJQ010000003.1"/>
</dbReference>
<keyword evidence="1" id="KW-0472">Membrane</keyword>
<evidence type="ECO:0000313" key="2">
    <source>
        <dbReference type="EMBL" id="MCP2178054.1"/>
    </source>
</evidence>
<keyword evidence="1" id="KW-0812">Transmembrane</keyword>